<dbReference type="InterPro" id="IPR009038">
    <property type="entry name" value="GOLD_dom"/>
</dbReference>
<dbReference type="Proteomes" id="UP001054902">
    <property type="component" value="Unassembled WGS sequence"/>
</dbReference>
<feature type="compositionally biased region" description="Basic and acidic residues" evidence="1">
    <location>
        <begin position="165"/>
        <end position="184"/>
    </location>
</feature>
<dbReference type="Pfam" id="PF01105">
    <property type="entry name" value="EMP24_GP25L"/>
    <property type="match status" value="1"/>
</dbReference>
<reference evidence="4 5" key="1">
    <citation type="journal article" date="2021" name="Sci. Rep.">
        <title>The genome of the diatom Chaetoceros tenuissimus carries an ancient integrated fragment of an extant virus.</title>
        <authorList>
            <person name="Hongo Y."/>
            <person name="Kimura K."/>
            <person name="Takaki Y."/>
            <person name="Yoshida Y."/>
            <person name="Baba S."/>
            <person name="Kobayashi G."/>
            <person name="Nagasaki K."/>
            <person name="Hano T."/>
            <person name="Tomaru Y."/>
        </authorList>
    </citation>
    <scope>NUCLEOTIDE SEQUENCE [LARGE SCALE GENOMIC DNA]</scope>
    <source>
        <strain evidence="4 5">NIES-3715</strain>
    </source>
</reference>
<keyword evidence="5" id="KW-1185">Reference proteome</keyword>
<feature type="chain" id="PRO_5041974279" description="GOLD domain-containing protein" evidence="2">
    <location>
        <begin position="19"/>
        <end position="389"/>
    </location>
</feature>
<dbReference type="EMBL" id="BLLK01000074">
    <property type="protein sequence ID" value="GFH61497.1"/>
    <property type="molecule type" value="Genomic_DNA"/>
</dbReference>
<feature type="signal peptide" evidence="2">
    <location>
        <begin position="1"/>
        <end position="18"/>
    </location>
</feature>
<keyword evidence="2" id="KW-0732">Signal</keyword>
<organism evidence="4 5">
    <name type="scientific">Chaetoceros tenuissimus</name>
    <dbReference type="NCBI Taxonomy" id="426638"/>
    <lineage>
        <taxon>Eukaryota</taxon>
        <taxon>Sar</taxon>
        <taxon>Stramenopiles</taxon>
        <taxon>Ochrophyta</taxon>
        <taxon>Bacillariophyta</taxon>
        <taxon>Coscinodiscophyceae</taxon>
        <taxon>Chaetocerotophycidae</taxon>
        <taxon>Chaetocerotales</taxon>
        <taxon>Chaetocerotaceae</taxon>
        <taxon>Chaetoceros</taxon>
    </lineage>
</organism>
<proteinExistence type="predicted"/>
<dbReference type="SMART" id="SM01190">
    <property type="entry name" value="EMP24_GP25L"/>
    <property type="match status" value="1"/>
</dbReference>
<name>A0AAD3DBK0_9STRA</name>
<evidence type="ECO:0000313" key="5">
    <source>
        <dbReference type="Proteomes" id="UP001054902"/>
    </source>
</evidence>
<feature type="compositionally biased region" description="Basic and acidic residues" evidence="1">
    <location>
        <begin position="192"/>
        <end position="228"/>
    </location>
</feature>
<protein>
    <recommendedName>
        <fullName evidence="3">GOLD domain-containing protein</fullName>
    </recommendedName>
</protein>
<evidence type="ECO:0000256" key="1">
    <source>
        <dbReference type="SAM" id="MobiDB-lite"/>
    </source>
</evidence>
<sequence>MNFQRPLQLLLTITVASAIPVQHLLKKGTTKCLYGAFQMNEQITSSIFITGGEELKVKTSIQGPIAQKQISSSAEVLAAAMRLDKVGKKSNLKLDYSYEIDFQNLFNDDAILQDDDFDDDYEAHMDDEMDDIVYQDYYYMDDDDEYEFMIDDAMDDLEVQEVKKAKEARDALSPQEKADRDRKKQDAKKKRMETIKREMEAKRKRKEQDSKNKRKNKLEQKKAEMKGMNEGKPVERTYRINEEGWYRFCVDASYSDAEVEMELRSSSELGAPNSKTGHVQTYERHDMLMNEKKLMAKMTAASKDVGSAKEGDLKKTKELVTKMNRLLNEIREKQVNERHRLGIHKAINERSHSRMVVNSLFETVFYIAISGFQVYTIRKWFSGNPILAY</sequence>
<feature type="region of interest" description="Disordered" evidence="1">
    <location>
        <begin position="165"/>
        <end position="228"/>
    </location>
</feature>
<dbReference type="AlphaFoldDB" id="A0AAD3DBK0"/>
<evidence type="ECO:0000259" key="3">
    <source>
        <dbReference type="SMART" id="SM01190"/>
    </source>
</evidence>
<feature type="domain" description="GOLD" evidence="3">
    <location>
        <begin position="20"/>
        <end position="382"/>
    </location>
</feature>
<accession>A0AAD3DBK0</accession>
<evidence type="ECO:0000313" key="4">
    <source>
        <dbReference type="EMBL" id="GFH61497.1"/>
    </source>
</evidence>
<gene>
    <name evidence="4" type="ORF">CTEN210_17973</name>
</gene>
<comment type="caution">
    <text evidence="4">The sequence shown here is derived from an EMBL/GenBank/DDBJ whole genome shotgun (WGS) entry which is preliminary data.</text>
</comment>
<evidence type="ECO:0000256" key="2">
    <source>
        <dbReference type="SAM" id="SignalP"/>
    </source>
</evidence>